<dbReference type="AlphaFoldDB" id="A0A1H0ETN0"/>
<keyword evidence="1" id="KW-0175">Coiled coil</keyword>
<dbReference type="OrthoDB" id="8447052at2"/>
<dbReference type="EMBL" id="FNIT01000002">
    <property type="protein sequence ID" value="SDN85705.1"/>
    <property type="molecule type" value="Genomic_DNA"/>
</dbReference>
<dbReference type="InterPro" id="IPR053716">
    <property type="entry name" value="Flag_assembly_chemotaxis_eff"/>
</dbReference>
<accession>A0A1H0ETN0</accession>
<dbReference type="Pfam" id="PF07321">
    <property type="entry name" value="YscO"/>
    <property type="match status" value="1"/>
</dbReference>
<organism evidence="2 3">
    <name type="scientific">Aureimonas jatrophae</name>
    <dbReference type="NCBI Taxonomy" id="1166073"/>
    <lineage>
        <taxon>Bacteria</taxon>
        <taxon>Pseudomonadati</taxon>
        <taxon>Pseudomonadota</taxon>
        <taxon>Alphaproteobacteria</taxon>
        <taxon>Hyphomicrobiales</taxon>
        <taxon>Aurantimonadaceae</taxon>
        <taxon>Aureimonas</taxon>
    </lineage>
</organism>
<sequence length="159" mass="18202">MIGQMKVLLRVKDLKQDQAFRELQRRRAAVREAEEETRQAEAAVAESQRTMETREDAIFADILGRVVDLAEIDATHGRVVALVREHTVLTDTRERAVHVEARLRDEAETQSGVYQAAVKVRDKYTILTDDLVQARDAERAMAEEIEIEDMFSRPRKPVS</sequence>
<dbReference type="InterPro" id="IPR009929">
    <property type="entry name" value="T3SS_YscO"/>
</dbReference>
<gene>
    <name evidence="2" type="ORF">SAMN05192530_102215</name>
</gene>
<protein>
    <submittedName>
        <fullName evidence="2">Type III secretion protein YscO</fullName>
    </submittedName>
</protein>
<dbReference type="Proteomes" id="UP000198793">
    <property type="component" value="Unassembled WGS sequence"/>
</dbReference>
<proteinExistence type="predicted"/>
<evidence type="ECO:0000313" key="3">
    <source>
        <dbReference type="Proteomes" id="UP000198793"/>
    </source>
</evidence>
<dbReference type="STRING" id="1166073.SAMN05192530_102215"/>
<evidence type="ECO:0000313" key="2">
    <source>
        <dbReference type="EMBL" id="SDN85705.1"/>
    </source>
</evidence>
<dbReference type="Gene3D" id="1.10.287.1700">
    <property type="match status" value="1"/>
</dbReference>
<reference evidence="2 3" key="1">
    <citation type="submission" date="2016-10" db="EMBL/GenBank/DDBJ databases">
        <authorList>
            <person name="de Groot N.N."/>
        </authorList>
    </citation>
    <scope>NUCLEOTIDE SEQUENCE [LARGE SCALE GENOMIC DNA]</scope>
    <source>
        <strain evidence="3">L7-484,KACC 16230,DSM 25025</strain>
    </source>
</reference>
<feature type="coiled-coil region" evidence="1">
    <location>
        <begin position="16"/>
        <end position="50"/>
    </location>
</feature>
<evidence type="ECO:0000256" key="1">
    <source>
        <dbReference type="SAM" id="Coils"/>
    </source>
</evidence>
<name>A0A1H0ETN0_9HYPH</name>
<keyword evidence="3" id="KW-1185">Reference proteome</keyword>
<dbReference type="RefSeq" id="WP_090670204.1">
    <property type="nucleotide sequence ID" value="NZ_FNIT01000002.1"/>
</dbReference>